<dbReference type="Proteomes" id="UP000085678">
    <property type="component" value="Unplaced"/>
</dbReference>
<reference evidence="3" key="1">
    <citation type="submission" date="2025-08" db="UniProtKB">
        <authorList>
            <consortium name="RefSeq"/>
        </authorList>
    </citation>
    <scope>IDENTIFICATION</scope>
    <source>
        <tissue evidence="3">Gonads</tissue>
    </source>
</reference>
<evidence type="ECO:0000313" key="2">
    <source>
        <dbReference type="Proteomes" id="UP000085678"/>
    </source>
</evidence>
<feature type="region of interest" description="Disordered" evidence="1">
    <location>
        <begin position="1"/>
        <end position="127"/>
    </location>
</feature>
<evidence type="ECO:0000256" key="1">
    <source>
        <dbReference type="SAM" id="MobiDB-lite"/>
    </source>
</evidence>
<feature type="compositionally biased region" description="Basic and acidic residues" evidence="1">
    <location>
        <begin position="1"/>
        <end position="15"/>
    </location>
</feature>
<feature type="compositionally biased region" description="Low complexity" evidence="1">
    <location>
        <begin position="46"/>
        <end position="55"/>
    </location>
</feature>
<feature type="compositionally biased region" description="Basic residues" evidence="1">
    <location>
        <begin position="91"/>
        <end position="102"/>
    </location>
</feature>
<dbReference type="GeneID" id="106170580"/>
<dbReference type="KEGG" id="lak:106170580"/>
<evidence type="ECO:0000313" key="3">
    <source>
        <dbReference type="RefSeq" id="XP_013405940.1"/>
    </source>
</evidence>
<sequence length="205" mass="23394">MDVTEDLKRHNHGNEDLTLPQPSGASVIEKEVTKVNDSEIKERQTPDPTDTTELTETTDKVRKKKRVKKERKKKSDDGSVVDEETEEETKKKKKVKVKKEKRSKSSDRDVSLRPDPEGGNARPPCNMDEYDAVIYSNKPIFSDVEEVESDVISREELPKQRSMRNPSFSFAQMLNSNTMLKFAIIGTEIQNILRVSLRTVIVSLC</sequence>
<dbReference type="InParanoid" id="A0A1S3J6C2"/>
<proteinExistence type="predicted"/>
<feature type="compositionally biased region" description="Basic and acidic residues" evidence="1">
    <location>
        <begin position="28"/>
        <end position="45"/>
    </location>
</feature>
<protein>
    <submittedName>
        <fullName evidence="3">Uncharacterized protein LOC106170580</fullName>
    </submittedName>
</protein>
<dbReference type="RefSeq" id="XP_013405940.1">
    <property type="nucleotide sequence ID" value="XM_013550486.1"/>
</dbReference>
<keyword evidence="2" id="KW-1185">Reference proteome</keyword>
<accession>A0A1S3J6C2</accession>
<feature type="compositionally biased region" description="Basic and acidic residues" evidence="1">
    <location>
        <begin position="103"/>
        <end position="116"/>
    </location>
</feature>
<feature type="compositionally biased region" description="Basic residues" evidence="1">
    <location>
        <begin position="61"/>
        <end position="72"/>
    </location>
</feature>
<dbReference type="STRING" id="7574.A0A1S3J6C2"/>
<organism evidence="2 3">
    <name type="scientific">Lingula anatina</name>
    <name type="common">Brachiopod</name>
    <name type="synonym">Lingula unguis</name>
    <dbReference type="NCBI Taxonomy" id="7574"/>
    <lineage>
        <taxon>Eukaryota</taxon>
        <taxon>Metazoa</taxon>
        <taxon>Spiralia</taxon>
        <taxon>Lophotrochozoa</taxon>
        <taxon>Brachiopoda</taxon>
        <taxon>Linguliformea</taxon>
        <taxon>Lingulata</taxon>
        <taxon>Lingulida</taxon>
        <taxon>Linguloidea</taxon>
        <taxon>Lingulidae</taxon>
        <taxon>Lingula</taxon>
    </lineage>
</organism>
<gene>
    <name evidence="3" type="primary">LOC106170580</name>
</gene>
<name>A0A1S3J6C2_LINAN</name>
<dbReference type="OrthoDB" id="128924at2759"/>
<dbReference type="AlphaFoldDB" id="A0A1S3J6C2"/>